<proteinExistence type="predicted"/>
<dbReference type="EMBL" id="JBGMDY010000004">
    <property type="protein sequence ID" value="KAL2336900.1"/>
    <property type="molecule type" value="Genomic_DNA"/>
</dbReference>
<sequence>MSVFSLDSKFPYPFQACGLKVAKVSSYPFKWRVQEASKGVEGLLGRIQKLFLEEDCMIVWKESMKHMYWSCLTLENLEGTYSSIIESADIIHDPITTTSSVSASSHTFHRWKQNASSVSTHTMLEMSQAYLGRKSCVMVGAPRFVQKLLMVVIVKEAIAVLSTVSLEDEQPEVQGPGVWVSSERSAIESLIDGQSRQITIIGVSTFLLVAMLVVVMFSVSMGDKETSGHEKEERKTRVASMIYEGHENHLRTHGVQEEIINEGLEKTQLMHEAEKDPMTKQALDTCKQLIHLSMGS</sequence>
<gene>
    <name evidence="2" type="ORF">Fmac_011346</name>
</gene>
<organism evidence="2 3">
    <name type="scientific">Flemingia macrophylla</name>
    <dbReference type="NCBI Taxonomy" id="520843"/>
    <lineage>
        <taxon>Eukaryota</taxon>
        <taxon>Viridiplantae</taxon>
        <taxon>Streptophyta</taxon>
        <taxon>Embryophyta</taxon>
        <taxon>Tracheophyta</taxon>
        <taxon>Spermatophyta</taxon>
        <taxon>Magnoliopsida</taxon>
        <taxon>eudicotyledons</taxon>
        <taxon>Gunneridae</taxon>
        <taxon>Pentapetalae</taxon>
        <taxon>rosids</taxon>
        <taxon>fabids</taxon>
        <taxon>Fabales</taxon>
        <taxon>Fabaceae</taxon>
        <taxon>Papilionoideae</taxon>
        <taxon>50 kb inversion clade</taxon>
        <taxon>NPAAA clade</taxon>
        <taxon>indigoferoid/millettioid clade</taxon>
        <taxon>Phaseoleae</taxon>
        <taxon>Flemingia</taxon>
    </lineage>
</organism>
<evidence type="ECO:0000313" key="2">
    <source>
        <dbReference type="EMBL" id="KAL2336900.1"/>
    </source>
</evidence>
<protein>
    <submittedName>
        <fullName evidence="2">Uncharacterized protein</fullName>
    </submittedName>
</protein>
<evidence type="ECO:0000256" key="1">
    <source>
        <dbReference type="SAM" id="Phobius"/>
    </source>
</evidence>
<dbReference type="Proteomes" id="UP001603857">
    <property type="component" value="Unassembled WGS sequence"/>
</dbReference>
<comment type="caution">
    <text evidence="2">The sequence shown here is derived from an EMBL/GenBank/DDBJ whole genome shotgun (WGS) entry which is preliminary data.</text>
</comment>
<keyword evidence="1" id="KW-0472">Membrane</keyword>
<name>A0ABD1MM61_9FABA</name>
<evidence type="ECO:0000313" key="3">
    <source>
        <dbReference type="Proteomes" id="UP001603857"/>
    </source>
</evidence>
<keyword evidence="3" id="KW-1185">Reference proteome</keyword>
<accession>A0ABD1MM61</accession>
<keyword evidence="1" id="KW-1133">Transmembrane helix</keyword>
<dbReference type="AlphaFoldDB" id="A0ABD1MM61"/>
<keyword evidence="1" id="KW-0812">Transmembrane</keyword>
<feature type="transmembrane region" description="Helical" evidence="1">
    <location>
        <begin position="198"/>
        <end position="219"/>
    </location>
</feature>
<reference evidence="2 3" key="1">
    <citation type="submission" date="2024-08" db="EMBL/GenBank/DDBJ databases">
        <title>Insights into the chromosomal genome structure of Flemingia macrophylla.</title>
        <authorList>
            <person name="Ding Y."/>
            <person name="Zhao Y."/>
            <person name="Bi W."/>
            <person name="Wu M."/>
            <person name="Zhao G."/>
            <person name="Gong Y."/>
            <person name="Li W."/>
            <person name="Zhang P."/>
        </authorList>
    </citation>
    <scope>NUCLEOTIDE SEQUENCE [LARGE SCALE GENOMIC DNA]</scope>
    <source>
        <strain evidence="2">DYQJB</strain>
        <tissue evidence="2">Leaf</tissue>
    </source>
</reference>